<feature type="non-terminal residue" evidence="1">
    <location>
        <position position="1"/>
    </location>
</feature>
<name>A0A8H6CWN2_9HYPO</name>
<proteinExistence type="predicted"/>
<gene>
    <name evidence="1" type="ORF">FGLOB1_14123</name>
</gene>
<evidence type="ECO:0000313" key="2">
    <source>
        <dbReference type="Proteomes" id="UP000532311"/>
    </source>
</evidence>
<organism evidence="1 2">
    <name type="scientific">Fusarium globosum</name>
    <dbReference type="NCBI Taxonomy" id="78864"/>
    <lineage>
        <taxon>Eukaryota</taxon>
        <taxon>Fungi</taxon>
        <taxon>Dikarya</taxon>
        <taxon>Ascomycota</taxon>
        <taxon>Pezizomycotina</taxon>
        <taxon>Sordariomycetes</taxon>
        <taxon>Hypocreomycetidae</taxon>
        <taxon>Hypocreales</taxon>
        <taxon>Nectriaceae</taxon>
        <taxon>Fusarium</taxon>
        <taxon>Fusarium fujikuroi species complex</taxon>
    </lineage>
</organism>
<reference evidence="1 2" key="1">
    <citation type="submission" date="2020-05" db="EMBL/GenBank/DDBJ databases">
        <title>Identification and distribution of gene clusters putatively required for synthesis of sphingolipid metabolism inhibitors in phylogenetically diverse species of the filamentous fungus Fusarium.</title>
        <authorList>
            <person name="Kim H.-S."/>
            <person name="Busman M."/>
            <person name="Brown D.W."/>
            <person name="Divon H."/>
            <person name="Uhlig S."/>
            <person name="Proctor R.H."/>
        </authorList>
    </citation>
    <scope>NUCLEOTIDE SEQUENCE [LARGE SCALE GENOMIC DNA]</scope>
    <source>
        <strain evidence="1 2">NRRL 26131</strain>
    </source>
</reference>
<dbReference type="EMBL" id="JAAQPF010000995">
    <property type="protein sequence ID" value="KAF5694919.1"/>
    <property type="molecule type" value="Genomic_DNA"/>
</dbReference>
<protein>
    <submittedName>
        <fullName evidence="1">Uncharacterized protein</fullName>
    </submittedName>
</protein>
<sequence length="168" mass="18868">MLMRNGATIGSSAKCGAVAKARRERAATRKASEAQTRPMTLNENIEACHTLLFSRFTVETDTKLTAKSPITNPSDNRCLKSLKPWHSFQDQQKLALVTLYESFPAEHRVFENENFLAILRNQVARRPIAGEKSPESYLHDSVWVLVKAIIPELKQGEEARRAFQIGDG</sequence>
<dbReference type="AlphaFoldDB" id="A0A8H6CWN2"/>
<keyword evidence="2" id="KW-1185">Reference proteome</keyword>
<evidence type="ECO:0000313" key="1">
    <source>
        <dbReference type="EMBL" id="KAF5694919.1"/>
    </source>
</evidence>
<dbReference type="Proteomes" id="UP000532311">
    <property type="component" value="Unassembled WGS sequence"/>
</dbReference>
<comment type="caution">
    <text evidence="1">The sequence shown here is derived from an EMBL/GenBank/DDBJ whole genome shotgun (WGS) entry which is preliminary data.</text>
</comment>
<accession>A0A8H6CWN2</accession>